<name>A0ABN5JI15_FUSVA</name>
<gene>
    <name evidence="1" type="ORF">C4N18_11265</name>
</gene>
<dbReference type="RefSeq" id="WP_005948112.1">
    <property type="nucleotide sequence ID" value="NZ_CP028103.1"/>
</dbReference>
<sequence length="121" mass="13463">MAYFKREERKAEKSFQRLQPDIRVILGAGEVKYLQPLAQNKTDGKFYAYVKGDENKGIIAGLYTGENKTATDGEIGTITTLVMIGKSDIQEITWDEDFTALSQLKLAGVIITEKIEGTKEA</sequence>
<dbReference type="EMBL" id="CP028103">
    <property type="protein sequence ID" value="AVQ31763.1"/>
    <property type="molecule type" value="Genomic_DNA"/>
</dbReference>
<accession>A0ABN5JI15</accession>
<proteinExistence type="predicted"/>
<reference evidence="2" key="1">
    <citation type="journal article" date="2018" name="MSphere">
        <title>Fusobacterium Genomics Using MinION and Illumina Sequencing Enables Genome Completion and Correction.</title>
        <authorList>
            <person name="Todd S.M."/>
            <person name="Settlage R.E."/>
            <person name="Lahmers K.K."/>
            <person name="Slade D.J."/>
        </authorList>
    </citation>
    <scope>NUCLEOTIDE SEQUENCE [LARGE SCALE GENOMIC DNA]</scope>
    <source>
        <strain evidence="2">ATCC 27725</strain>
    </source>
</reference>
<dbReference type="GeneID" id="77468572"/>
<protein>
    <submittedName>
        <fullName evidence="1">Uncharacterized protein</fullName>
    </submittedName>
</protein>
<evidence type="ECO:0000313" key="1">
    <source>
        <dbReference type="EMBL" id="AVQ31763.1"/>
    </source>
</evidence>
<organism evidence="1 2">
    <name type="scientific">Fusobacterium varium ATCC 27725</name>
    <dbReference type="NCBI Taxonomy" id="469618"/>
    <lineage>
        <taxon>Bacteria</taxon>
        <taxon>Fusobacteriati</taxon>
        <taxon>Fusobacteriota</taxon>
        <taxon>Fusobacteriia</taxon>
        <taxon>Fusobacteriales</taxon>
        <taxon>Fusobacteriaceae</taxon>
        <taxon>Fusobacterium</taxon>
    </lineage>
</organism>
<keyword evidence="2" id="KW-1185">Reference proteome</keyword>
<dbReference type="Proteomes" id="UP000241238">
    <property type="component" value="Chromosome"/>
</dbReference>
<evidence type="ECO:0000313" key="2">
    <source>
        <dbReference type="Proteomes" id="UP000241238"/>
    </source>
</evidence>